<gene>
    <name evidence="1" type="ORF">UR63_C0024G0009</name>
</gene>
<dbReference type="AlphaFoldDB" id="A0A0G0DVE0"/>
<protein>
    <submittedName>
        <fullName evidence="1">Uncharacterized protein</fullName>
    </submittedName>
</protein>
<organism evidence="1 2">
    <name type="scientific">Candidatus Roizmanbacteria bacterium GW2011_GWC2_35_12</name>
    <dbReference type="NCBI Taxonomy" id="1618485"/>
    <lineage>
        <taxon>Bacteria</taxon>
        <taxon>Candidatus Roizmaniibacteriota</taxon>
    </lineage>
</organism>
<dbReference type="EMBL" id="LBPX01000024">
    <property type="protein sequence ID" value="KKP67020.1"/>
    <property type="molecule type" value="Genomic_DNA"/>
</dbReference>
<comment type="caution">
    <text evidence="1">The sequence shown here is derived from an EMBL/GenBank/DDBJ whole genome shotgun (WGS) entry which is preliminary data.</text>
</comment>
<proteinExistence type="predicted"/>
<accession>A0A0G0DVE0</accession>
<evidence type="ECO:0000313" key="2">
    <source>
        <dbReference type="Proteomes" id="UP000034127"/>
    </source>
</evidence>
<evidence type="ECO:0000313" key="1">
    <source>
        <dbReference type="EMBL" id="KKP67020.1"/>
    </source>
</evidence>
<dbReference type="Proteomes" id="UP000034127">
    <property type="component" value="Unassembled WGS sequence"/>
</dbReference>
<name>A0A0G0DVE0_9BACT</name>
<reference evidence="1 2" key="1">
    <citation type="journal article" date="2015" name="Nature">
        <title>rRNA introns, odd ribosomes, and small enigmatic genomes across a large radiation of phyla.</title>
        <authorList>
            <person name="Brown C.T."/>
            <person name="Hug L.A."/>
            <person name="Thomas B.C."/>
            <person name="Sharon I."/>
            <person name="Castelle C.J."/>
            <person name="Singh A."/>
            <person name="Wilkins M.J."/>
            <person name="Williams K.H."/>
            <person name="Banfield J.F."/>
        </authorList>
    </citation>
    <scope>NUCLEOTIDE SEQUENCE [LARGE SCALE GENOMIC DNA]</scope>
</reference>
<sequence>MKNLNDTLNKVIKILTSNNNLDFDNCLVKMTSSHIVTPIGDIASVLEDQKSKLKDELVDFKLFKDLVMILNTNNSIVRLNHIGFGYRVKSQQFEKQRLINLAIKTNQFLYEEESNDFALWLFLGDTTNWEKPLIEFVPVEQDHLEIDYFLPHIQIDIDTTLNANEIESITEEVFNTSIKPYRVAVINGITYIVRNRLGVIDGVNIFIDLATNSRNVKFHRQNYLKKIT</sequence>